<keyword evidence="3" id="KW-1185">Reference proteome</keyword>
<dbReference type="SUPFAM" id="SSF51294">
    <property type="entry name" value="Hedgehog/intein (Hint) domain"/>
    <property type="match status" value="1"/>
</dbReference>
<name>A0ABS8YV15_9RHOB</name>
<dbReference type="InterPro" id="IPR028992">
    <property type="entry name" value="Hedgehog/Intein_dom"/>
</dbReference>
<dbReference type="Pfam" id="PF13403">
    <property type="entry name" value="Hint_2"/>
    <property type="match status" value="1"/>
</dbReference>
<comment type="caution">
    <text evidence="2">The sequence shown here is derived from an EMBL/GenBank/DDBJ whole genome shotgun (WGS) entry which is preliminary data.</text>
</comment>
<evidence type="ECO:0000313" key="2">
    <source>
        <dbReference type="EMBL" id="MCE5972930.1"/>
    </source>
</evidence>
<accession>A0ABS8YV15</accession>
<gene>
    <name evidence="2" type="ORF">LZA78_05510</name>
</gene>
<reference evidence="2 3" key="1">
    <citation type="submission" date="2021-12" db="EMBL/GenBank/DDBJ databases">
        <title>Sinirhodobacter sp. WL0062 is a bacterium isolated from seawater.</title>
        <authorList>
            <person name="Wang L."/>
            <person name="He W."/>
            <person name="Zhang D.-F."/>
        </authorList>
    </citation>
    <scope>NUCLEOTIDE SEQUENCE [LARGE SCALE GENOMIC DNA]</scope>
    <source>
        <strain evidence="2 3">WL0062</strain>
    </source>
</reference>
<feature type="domain" description="Hedgehog/Intein (Hint)" evidence="1">
    <location>
        <begin position="180"/>
        <end position="326"/>
    </location>
</feature>
<proteinExistence type="predicted"/>
<dbReference type="EMBL" id="JAJUOS010000003">
    <property type="protein sequence ID" value="MCE5972930.1"/>
    <property type="molecule type" value="Genomic_DNA"/>
</dbReference>
<evidence type="ECO:0000259" key="1">
    <source>
        <dbReference type="Pfam" id="PF13403"/>
    </source>
</evidence>
<evidence type="ECO:0000313" key="3">
    <source>
        <dbReference type="Proteomes" id="UP001521181"/>
    </source>
</evidence>
<organism evidence="2 3">
    <name type="scientific">Rhodobacter flavimaris</name>
    <dbReference type="NCBI Taxonomy" id="2907145"/>
    <lineage>
        <taxon>Bacteria</taxon>
        <taxon>Pseudomonadati</taxon>
        <taxon>Pseudomonadota</taxon>
        <taxon>Alphaproteobacteria</taxon>
        <taxon>Rhodobacterales</taxon>
        <taxon>Rhodobacter group</taxon>
        <taxon>Rhodobacter</taxon>
    </lineage>
</organism>
<dbReference type="Proteomes" id="UP001521181">
    <property type="component" value="Unassembled WGS sequence"/>
</dbReference>
<dbReference type="InterPro" id="IPR036844">
    <property type="entry name" value="Hint_dom_sf"/>
</dbReference>
<protein>
    <submittedName>
        <fullName evidence="2">Hint domain-containing protein</fullName>
    </submittedName>
</protein>
<sequence length="382" mass="41558">MADSSYTGPIYLTGDMIAQLSSQPTNPPGVNPGQTGFGIVLKGVDALGSESDLYRLVWWQNPNTTATNFTNGQTWKLQSYNPATDTDSDPYNGDAGWTTIPVYSSLTPKNDLVSGLGAGDDYVVFQTGSHYLLYGLNGGLPQTPTTLTYYATDENGDLTVGDNDGQLDFGDAYAAGPNVICFAAGTRIDTVFGELPIEVLRPGMLVRTLDHDFQPIRWIGRSEVPPNRLQVAPNLRPIRIRAGAIGRGKPAADLMVSPQHRILVRSRIAERICGSPEVLLGAKHLTALPGIEQIAPEDGVIYFHLLFDRHEFIFANGREAESLLTGPQAWRTLSPRARQEILTLFPELRGTETGLPARTLAPGRKAVSIARRHLLNRKPLAT</sequence>
<dbReference type="RefSeq" id="WP_233675935.1">
    <property type="nucleotide sequence ID" value="NZ_JAJUOS010000003.1"/>
</dbReference>